<dbReference type="Gene3D" id="3.30.342.10">
    <property type="entry name" value="DNA Polymerase, chain B, domain 1"/>
    <property type="match status" value="1"/>
</dbReference>
<dbReference type="Pfam" id="PF03104">
    <property type="entry name" value="DNA_pol_B_exo1"/>
    <property type="match status" value="1"/>
</dbReference>
<dbReference type="SMART" id="SM00486">
    <property type="entry name" value="POLBc"/>
    <property type="match status" value="1"/>
</dbReference>
<dbReference type="PROSITE" id="PS00116">
    <property type="entry name" value="DNA_POLYMERASE_B"/>
    <property type="match status" value="1"/>
</dbReference>
<dbReference type="EMBL" id="BQKI01000080">
    <property type="protein sequence ID" value="GJN28689.1"/>
    <property type="molecule type" value="Genomic_DNA"/>
</dbReference>
<feature type="domain" description="DUF1618" evidence="11">
    <location>
        <begin position="1250"/>
        <end position="1380"/>
    </location>
</feature>
<comment type="similarity">
    <text evidence="1 7">Belongs to the DNA polymerase type-B family.</text>
</comment>
<evidence type="ECO:0000313" key="12">
    <source>
        <dbReference type="EMBL" id="GJN28689.1"/>
    </source>
</evidence>
<feature type="compositionally biased region" description="Low complexity" evidence="8">
    <location>
        <begin position="102"/>
        <end position="112"/>
    </location>
</feature>
<dbReference type="Gene3D" id="3.90.1600.10">
    <property type="entry name" value="Palm domain of DNA polymerase"/>
    <property type="match status" value="1"/>
</dbReference>
<evidence type="ECO:0000256" key="3">
    <source>
        <dbReference type="ARBA" id="ARBA00022695"/>
    </source>
</evidence>
<dbReference type="EC" id="2.7.7.7" evidence="7"/>
<comment type="caution">
    <text evidence="12">The sequence shown here is derived from an EMBL/GenBank/DDBJ whole genome shotgun (WGS) entry which is preliminary data.</text>
</comment>
<feature type="compositionally biased region" description="Polar residues" evidence="8">
    <location>
        <begin position="57"/>
        <end position="72"/>
    </location>
</feature>
<dbReference type="InterPro" id="IPR017964">
    <property type="entry name" value="DNA-dir_DNA_pol_B_CS"/>
</dbReference>
<dbReference type="GO" id="GO:0043625">
    <property type="term" value="C:delta DNA polymerase complex"/>
    <property type="evidence" value="ECO:0007669"/>
    <property type="project" value="TreeGrafter"/>
</dbReference>
<evidence type="ECO:0000313" key="13">
    <source>
        <dbReference type="Proteomes" id="UP001054889"/>
    </source>
</evidence>
<dbReference type="InterPro" id="IPR011676">
    <property type="entry name" value="DUF1618"/>
</dbReference>
<feature type="region of interest" description="Disordered" evidence="8">
    <location>
        <begin position="11"/>
        <end position="133"/>
    </location>
</feature>
<keyword evidence="13" id="KW-1185">Reference proteome</keyword>
<dbReference type="Pfam" id="PF07762">
    <property type="entry name" value="DUF1618"/>
    <property type="match status" value="1"/>
</dbReference>
<dbReference type="CDD" id="cd05533">
    <property type="entry name" value="POLBc_delta"/>
    <property type="match status" value="1"/>
</dbReference>
<feature type="region of interest" description="Disordered" evidence="8">
    <location>
        <begin position="1029"/>
        <end position="1050"/>
    </location>
</feature>
<keyword evidence="5 7" id="KW-0238">DNA-binding</keyword>
<dbReference type="InterPro" id="IPR006134">
    <property type="entry name" value="DNA-dir_DNA_pol_B_multi_dom"/>
</dbReference>
<dbReference type="Proteomes" id="UP001054889">
    <property type="component" value="Unassembled WGS sequence"/>
</dbReference>
<feature type="compositionally biased region" description="Basic and acidic residues" evidence="8">
    <location>
        <begin position="27"/>
        <end position="36"/>
    </location>
</feature>
<keyword evidence="3 7" id="KW-0548">Nucleotidyltransferase</keyword>
<accession>A0AAV5EZ43</accession>
<keyword evidence="4 7" id="KW-0239">DNA-directed DNA polymerase</keyword>
<sequence>MSGWIFGAVRWGLRSSRAAGHGSSDPSGKESWREASEGGMGAQHRVVDPTRGLASHTPASTRQVVSQARLPSTPAPSQFPSPAMSSRGRGGKRRGPPPPAPSGAAAKRGQPSPGTPQTPPPAAAAAPAAEEEDMMDEDVFLDEAILAEDEAALLMVQRDEALASRLSRWKRPALPADLVAGCSRAVGTATAHPLSHAIFSDLYFDGLDSVCSWLIGVCVTVKGADWGTALMHLERCALTIVNWVTVYAARCMDLSHISISCPPGMGPDDISRFHQTLEGRMKESNRSSNVPRFVKRVELVQKQTIMHYQPHKSQPFLKIVVALPTMVASCRGQCILEKGITIEGLGSKCFLTYESNILFALRFMIDCNIVGGNWIEVPAGKYREAARVMSYCHFPEPTHDPVIQIANLVTLQGEGQPFVQNVMTLKSCSPIVGVDVMSFETERDILLAWRVSSVVVGVDFIREVDPDIIIGYNICKFDLPYLIEAMQRDYKLSSYSLNSVSAHFLGEQDAYLPQRLLDKLMYIYNYVEMARVTGVPISFLLSRGQSIKVLSQLLRKAKQKNLVIPNIKGQGSAQDTFEGATVLEARAGFYEKPIATLDFASLYPSIMMAYNLCYYSLVPPDDARKLNLPPESLNRTPSGEIFVKPELQKGILPEILEELLAARKRAKADLKEAKDPFERAVLDGRQLALKVVYGDTDSVMVQFGVSTVEEAMKLGREAADYISGTFTKPIKLEFEKVYFPYLLISKKRYAGLYWTNPEKFDKMDTKGIETVRRDNCLLVKNLVTECLHKILIDRDVPGAVQYVKNTISDLLMNRVDLSLLVITKGLTKTGEDYAVKSAHVELAERMRKRDAATAPTVGDRVPYVIIKAAKGAKAYEKSEDPIYVLDNNIPIDPQYYLENQISKPLLRIFEPILKNASKELLHVSELEMLFGRLWTQCQECQGSLHQDVLCTRRRKAQKDMAEARLQLDRWDFGGKQLAIHLYVYRSSEVSTEILALLHGFTGRRISFPSDHQGRAGILSAAMSIPTTPREELASHSTAMPTSRRFTEKRSSYSQASQPTWALLSESAFRRDEESGGDCVMAMTSTGEQIYVSFELMEPPRISLLTFNAKVIAAHRDVVLFEVRNTNNSHDDLFYSSVNDYYFVYKASCGSSGRRPSLSLLPLLYCEGGTLAGREIMMPMTNKSTGILSSSSNKDYSFIVADLQWREPKPENPRLFFQNLHIRGANGDGRDYLDWWSTDAVVPYRSHLLIWVDYYYRGVIFADMADPEKEPADLCWFVLLPVDPPGGDPDDIVDDHGGRGSLESSPRLCVTTSGIRFVSVDHQRSTNFGVRHWKWTCTFRITTWSLCDDGVSWRKDARLYAQDLWALDPKNRFPHVEPQFPVRC</sequence>
<evidence type="ECO:0000256" key="8">
    <source>
        <dbReference type="SAM" id="MobiDB-lite"/>
    </source>
</evidence>
<dbReference type="InterPro" id="IPR023211">
    <property type="entry name" value="DNA_pol_palm_dom_sf"/>
</dbReference>
<dbReference type="GO" id="GO:0003677">
    <property type="term" value="F:DNA binding"/>
    <property type="evidence" value="ECO:0007669"/>
    <property type="project" value="UniProtKB-KW"/>
</dbReference>
<dbReference type="GO" id="GO:0006287">
    <property type="term" value="P:base-excision repair, gap-filling"/>
    <property type="evidence" value="ECO:0007669"/>
    <property type="project" value="TreeGrafter"/>
</dbReference>
<evidence type="ECO:0000259" key="9">
    <source>
        <dbReference type="Pfam" id="PF00136"/>
    </source>
</evidence>
<evidence type="ECO:0000256" key="2">
    <source>
        <dbReference type="ARBA" id="ARBA00022679"/>
    </source>
</evidence>
<gene>
    <name evidence="12" type="primary">gb16846</name>
    <name evidence="12" type="ORF">PR202_gb16846</name>
</gene>
<protein>
    <recommendedName>
        <fullName evidence="7">DNA polymerase</fullName>
        <ecNumber evidence="7">2.7.7.7</ecNumber>
    </recommendedName>
</protein>
<dbReference type="GO" id="GO:0000166">
    <property type="term" value="F:nucleotide binding"/>
    <property type="evidence" value="ECO:0007669"/>
    <property type="project" value="InterPro"/>
</dbReference>
<dbReference type="GO" id="GO:0008296">
    <property type="term" value="F:3'-5'-DNA exonuclease activity"/>
    <property type="evidence" value="ECO:0007669"/>
    <property type="project" value="TreeGrafter"/>
</dbReference>
<dbReference type="Gene3D" id="1.10.132.60">
    <property type="entry name" value="DNA polymerase family B, C-terminal domain"/>
    <property type="match status" value="1"/>
</dbReference>
<name>A0AAV5EZ43_ELECO</name>
<dbReference type="InterPro" id="IPR043502">
    <property type="entry name" value="DNA/RNA_pol_sf"/>
</dbReference>
<feature type="domain" description="DNA-directed DNA polymerase family B exonuclease" evidence="10">
    <location>
        <begin position="393"/>
        <end position="496"/>
    </location>
</feature>
<dbReference type="InterPro" id="IPR006133">
    <property type="entry name" value="DNA-dir_DNA_pol_B_exonuc"/>
</dbReference>
<dbReference type="InterPro" id="IPR012337">
    <property type="entry name" value="RNaseH-like_sf"/>
</dbReference>
<dbReference type="InterPro" id="IPR036397">
    <property type="entry name" value="RNaseH_sf"/>
</dbReference>
<dbReference type="Pfam" id="PF00136">
    <property type="entry name" value="DNA_pol_B"/>
    <property type="match status" value="1"/>
</dbReference>
<keyword evidence="2 7" id="KW-0808">Transferase</keyword>
<evidence type="ECO:0000256" key="1">
    <source>
        <dbReference type="ARBA" id="ARBA00005755"/>
    </source>
</evidence>
<proteinExistence type="inferred from homology"/>
<dbReference type="SUPFAM" id="SSF53098">
    <property type="entry name" value="Ribonuclease H-like"/>
    <property type="match status" value="1"/>
</dbReference>
<dbReference type="FunFam" id="1.10.132.60:FF:000001">
    <property type="entry name" value="DNA polymerase"/>
    <property type="match status" value="1"/>
</dbReference>
<evidence type="ECO:0000259" key="11">
    <source>
        <dbReference type="Pfam" id="PF07762"/>
    </source>
</evidence>
<evidence type="ECO:0000259" key="10">
    <source>
        <dbReference type="Pfam" id="PF03104"/>
    </source>
</evidence>
<reference evidence="12" key="2">
    <citation type="submission" date="2021-12" db="EMBL/GenBank/DDBJ databases">
        <title>Resequencing data analysis of finger millet.</title>
        <authorList>
            <person name="Hatakeyama M."/>
            <person name="Aluri S."/>
            <person name="Balachadran M.T."/>
            <person name="Sivarajan S.R."/>
            <person name="Poveda L."/>
            <person name="Shimizu-Inatsugi R."/>
            <person name="Schlapbach R."/>
            <person name="Sreeman S.M."/>
            <person name="Shimizu K.K."/>
        </authorList>
    </citation>
    <scope>NUCLEOTIDE SEQUENCE</scope>
</reference>
<dbReference type="InterPro" id="IPR042087">
    <property type="entry name" value="DNA_pol_B_thumb"/>
</dbReference>
<dbReference type="PRINTS" id="PR00106">
    <property type="entry name" value="DNAPOLB"/>
</dbReference>
<evidence type="ECO:0000256" key="7">
    <source>
        <dbReference type="RuleBase" id="RU000442"/>
    </source>
</evidence>
<dbReference type="InterPro" id="IPR006172">
    <property type="entry name" value="DNA-dir_DNA_pol_B"/>
</dbReference>
<evidence type="ECO:0000256" key="5">
    <source>
        <dbReference type="ARBA" id="ARBA00023125"/>
    </source>
</evidence>
<dbReference type="PANTHER" id="PTHR10322">
    <property type="entry name" value="DNA POLYMERASE CATALYTIC SUBUNIT"/>
    <property type="match status" value="1"/>
</dbReference>
<feature type="compositionally biased region" description="Pro residues" evidence="8">
    <location>
        <begin position="113"/>
        <end position="122"/>
    </location>
</feature>
<dbReference type="FunFam" id="3.30.420.10:FF:000436">
    <property type="match status" value="1"/>
</dbReference>
<evidence type="ECO:0000256" key="6">
    <source>
        <dbReference type="ARBA" id="ARBA00049244"/>
    </source>
</evidence>
<dbReference type="SUPFAM" id="SSF56672">
    <property type="entry name" value="DNA/RNA polymerases"/>
    <property type="match status" value="1"/>
</dbReference>
<dbReference type="PANTHER" id="PTHR10322:SF23">
    <property type="entry name" value="DNA POLYMERASE DELTA CATALYTIC SUBUNIT"/>
    <property type="match status" value="1"/>
</dbReference>
<feature type="domain" description="DNA-directed DNA polymerase family B multifunctional" evidence="9">
    <location>
        <begin position="689"/>
        <end position="912"/>
    </location>
</feature>
<organism evidence="12 13">
    <name type="scientific">Eleusine coracana subsp. coracana</name>
    <dbReference type="NCBI Taxonomy" id="191504"/>
    <lineage>
        <taxon>Eukaryota</taxon>
        <taxon>Viridiplantae</taxon>
        <taxon>Streptophyta</taxon>
        <taxon>Embryophyta</taxon>
        <taxon>Tracheophyta</taxon>
        <taxon>Spermatophyta</taxon>
        <taxon>Magnoliopsida</taxon>
        <taxon>Liliopsida</taxon>
        <taxon>Poales</taxon>
        <taxon>Poaceae</taxon>
        <taxon>PACMAD clade</taxon>
        <taxon>Chloridoideae</taxon>
        <taxon>Cynodonteae</taxon>
        <taxon>Eleusininae</taxon>
        <taxon>Eleusine</taxon>
    </lineage>
</organism>
<dbReference type="GO" id="GO:0006297">
    <property type="term" value="P:nucleotide-excision repair, DNA gap filling"/>
    <property type="evidence" value="ECO:0007669"/>
    <property type="project" value="TreeGrafter"/>
</dbReference>
<dbReference type="GO" id="GO:0045004">
    <property type="term" value="P:DNA replication proofreading"/>
    <property type="evidence" value="ECO:0007669"/>
    <property type="project" value="TreeGrafter"/>
</dbReference>
<dbReference type="InterPro" id="IPR050240">
    <property type="entry name" value="DNA_pol_type-B"/>
</dbReference>
<reference evidence="12" key="1">
    <citation type="journal article" date="2018" name="DNA Res.">
        <title>Multiple hybrid de novo genome assembly of finger millet, an orphan allotetraploid crop.</title>
        <authorList>
            <person name="Hatakeyama M."/>
            <person name="Aluri S."/>
            <person name="Balachadran M.T."/>
            <person name="Sivarajan S.R."/>
            <person name="Patrignani A."/>
            <person name="Gruter S."/>
            <person name="Poveda L."/>
            <person name="Shimizu-Inatsugi R."/>
            <person name="Baeten J."/>
            <person name="Francoijs K.J."/>
            <person name="Nataraja K.N."/>
            <person name="Reddy Y.A.N."/>
            <person name="Phadnis S."/>
            <person name="Ravikumar R.L."/>
            <person name="Schlapbach R."/>
            <person name="Sreeman S.M."/>
            <person name="Shimizu K.K."/>
        </authorList>
    </citation>
    <scope>NUCLEOTIDE SEQUENCE</scope>
</reference>
<comment type="catalytic activity">
    <reaction evidence="6 7">
        <text>DNA(n) + a 2'-deoxyribonucleoside 5'-triphosphate = DNA(n+1) + diphosphate</text>
        <dbReference type="Rhea" id="RHEA:22508"/>
        <dbReference type="Rhea" id="RHEA-COMP:17339"/>
        <dbReference type="Rhea" id="RHEA-COMP:17340"/>
        <dbReference type="ChEBI" id="CHEBI:33019"/>
        <dbReference type="ChEBI" id="CHEBI:61560"/>
        <dbReference type="ChEBI" id="CHEBI:173112"/>
        <dbReference type="EC" id="2.7.7.7"/>
    </reaction>
</comment>
<dbReference type="GO" id="GO:0003887">
    <property type="term" value="F:DNA-directed DNA polymerase activity"/>
    <property type="evidence" value="ECO:0007669"/>
    <property type="project" value="UniProtKB-KW"/>
</dbReference>
<keyword evidence="7" id="KW-0235">DNA replication</keyword>
<dbReference type="Gene3D" id="3.30.420.10">
    <property type="entry name" value="Ribonuclease H-like superfamily/Ribonuclease H"/>
    <property type="match status" value="2"/>
</dbReference>
<evidence type="ECO:0000256" key="4">
    <source>
        <dbReference type="ARBA" id="ARBA00022932"/>
    </source>
</evidence>